<comment type="caution">
    <text evidence="1">The sequence shown here is derived from an EMBL/GenBank/DDBJ whole genome shotgun (WGS) entry which is preliminary data.</text>
</comment>
<organism evidence="1 2">
    <name type="scientific">Pleurotus cornucopiae</name>
    <name type="common">Cornucopia mushroom</name>
    <dbReference type="NCBI Taxonomy" id="5321"/>
    <lineage>
        <taxon>Eukaryota</taxon>
        <taxon>Fungi</taxon>
        <taxon>Dikarya</taxon>
        <taxon>Basidiomycota</taxon>
        <taxon>Agaricomycotina</taxon>
        <taxon>Agaricomycetes</taxon>
        <taxon>Agaricomycetidae</taxon>
        <taxon>Agaricales</taxon>
        <taxon>Pleurotineae</taxon>
        <taxon>Pleurotaceae</taxon>
        <taxon>Pleurotus</taxon>
    </lineage>
</organism>
<name>A0ACB7JBT9_PLECO</name>
<keyword evidence="2" id="KW-1185">Reference proteome</keyword>
<proteinExistence type="predicted"/>
<evidence type="ECO:0000313" key="1">
    <source>
        <dbReference type="EMBL" id="KAG9227725.1"/>
    </source>
</evidence>
<dbReference type="Proteomes" id="UP000824881">
    <property type="component" value="Unassembled WGS sequence"/>
</dbReference>
<protein>
    <submittedName>
        <fullName evidence="1">Uncharacterized protein</fullName>
    </submittedName>
</protein>
<evidence type="ECO:0000313" key="2">
    <source>
        <dbReference type="Proteomes" id="UP000824881"/>
    </source>
</evidence>
<sequence length="353" mass="38803">MYTWEDIVATAAFAVTIGQYSTVAVYTLQVYEWLFNLAEEVELVRWSCLSPPRTDSSSPAVVDSSSKLVVDEDCVYDMSLSPPPDLSDIPMGLAWQTPTRTMRKARSPPIWMFNTLPVMLIRTYAFTGRKLRVLIMLTACYLAVVASELWLFSTRFVFPQEIHVALGYTGCFGNDAGAQSGSLFDTKRRVALQSGCVLLGIFLLDAIMTATIIFHCIRIRSTQGALGKAFIAQGVSSVSVVAASSLLEGANMALPENSTTTGTGEGSSSTSSTQCDPIIVQLEQIKALLQQQSQTLDAHLAQQLQKDVDIDRRRVEKFERDEQLRAQVARLMASRPLRGPTRPSDDEVEGAFP</sequence>
<accession>A0ACB7JBT9</accession>
<reference evidence="1 2" key="1">
    <citation type="journal article" date="2021" name="Appl. Environ. Microbiol.">
        <title>Genetic linkage and physical mapping for an oyster mushroom Pleurotus cornucopiae and QTL analysis for the trait cap color.</title>
        <authorList>
            <person name="Zhang Y."/>
            <person name="Gao W."/>
            <person name="Sonnenberg A."/>
            <person name="Chen Q."/>
            <person name="Zhang J."/>
            <person name="Huang C."/>
        </authorList>
    </citation>
    <scope>NUCLEOTIDE SEQUENCE [LARGE SCALE GENOMIC DNA]</scope>
    <source>
        <strain evidence="1">CCMSSC00406</strain>
    </source>
</reference>
<gene>
    <name evidence="1" type="ORF">CCMSSC00406_0000629</name>
</gene>
<dbReference type="EMBL" id="WQMT02000001">
    <property type="protein sequence ID" value="KAG9227725.1"/>
    <property type="molecule type" value="Genomic_DNA"/>
</dbReference>